<dbReference type="PANTHER" id="PTHR33281">
    <property type="entry name" value="UPF0187 PROTEIN YNEE"/>
    <property type="match status" value="1"/>
</dbReference>
<dbReference type="OrthoDB" id="1368at2759"/>
<proteinExistence type="predicted"/>
<evidence type="ECO:0000256" key="7">
    <source>
        <dbReference type="ARBA" id="ARBA00023136"/>
    </source>
</evidence>
<feature type="compositionally biased region" description="Basic and acidic residues" evidence="8">
    <location>
        <begin position="309"/>
        <end position="319"/>
    </location>
</feature>
<organism evidence="10 11">
    <name type="scientific">Parascedosporium putredinis</name>
    <dbReference type="NCBI Taxonomy" id="1442378"/>
    <lineage>
        <taxon>Eukaryota</taxon>
        <taxon>Fungi</taxon>
        <taxon>Dikarya</taxon>
        <taxon>Ascomycota</taxon>
        <taxon>Pezizomycotina</taxon>
        <taxon>Sordariomycetes</taxon>
        <taxon>Hypocreomycetidae</taxon>
        <taxon>Microascales</taxon>
        <taxon>Microascaceae</taxon>
        <taxon>Parascedosporium</taxon>
    </lineage>
</organism>
<comment type="caution">
    <text evidence="10">The sequence shown here is derived from an EMBL/GenBank/DDBJ whole genome shotgun (WGS) entry which is preliminary data.</text>
</comment>
<comment type="subcellular location">
    <subcellularLocation>
        <location evidence="1">Cell membrane</location>
        <topology evidence="1">Multi-pass membrane protein</topology>
    </subcellularLocation>
</comment>
<evidence type="ECO:0000256" key="2">
    <source>
        <dbReference type="ARBA" id="ARBA00022448"/>
    </source>
</evidence>
<accession>A0A9P1MAY6</accession>
<dbReference type="GO" id="GO:0005254">
    <property type="term" value="F:chloride channel activity"/>
    <property type="evidence" value="ECO:0007669"/>
    <property type="project" value="InterPro"/>
</dbReference>
<feature type="transmembrane region" description="Helical" evidence="9">
    <location>
        <begin position="218"/>
        <end position="237"/>
    </location>
</feature>
<sequence length="319" mass="35259">SVSSVLLTITGFVVGLGLEPGFAESRQDLLGPLKEKNPELRKHHLLHAMTASNLVVAFAIALKHKLRFQPYAGYDDISQLVAHLHTFAGQASREDPSKSVIPKKTWFKEVGEYLGLSFAASNPRKTLKKADAPFGNLPLEILNYLGAYMDKLIADGKLTVSIQQTIAFNNLASLNDALTGTERVLSTPLPIAYTIAFSQITWVYVMLLPFQLFATLDWITIPATLAASYIILGLLFIGREIENPFGEDSLELENLLSHVEGPDNLVLFPSSSAPFSTWMQRSEEHVRQTIKSRPSSGFDSTLHHRARRGKEAKSSEEIV</sequence>
<evidence type="ECO:0000256" key="5">
    <source>
        <dbReference type="ARBA" id="ARBA00022989"/>
    </source>
</evidence>
<evidence type="ECO:0000256" key="8">
    <source>
        <dbReference type="SAM" id="MobiDB-lite"/>
    </source>
</evidence>
<dbReference type="GO" id="GO:0005886">
    <property type="term" value="C:plasma membrane"/>
    <property type="evidence" value="ECO:0007669"/>
    <property type="project" value="UniProtKB-SubCell"/>
</dbReference>
<reference evidence="10" key="1">
    <citation type="submission" date="2022-11" db="EMBL/GenBank/DDBJ databases">
        <authorList>
            <person name="Scott C."/>
            <person name="Bruce N."/>
        </authorList>
    </citation>
    <scope>NUCLEOTIDE SEQUENCE</scope>
</reference>
<feature type="region of interest" description="Disordered" evidence="8">
    <location>
        <begin position="293"/>
        <end position="319"/>
    </location>
</feature>
<keyword evidence="7 9" id="KW-0472">Membrane</keyword>
<keyword evidence="2" id="KW-0813">Transport</keyword>
<evidence type="ECO:0000256" key="4">
    <source>
        <dbReference type="ARBA" id="ARBA00022692"/>
    </source>
</evidence>
<keyword evidence="6" id="KW-0406">Ion transport</keyword>
<evidence type="ECO:0000256" key="1">
    <source>
        <dbReference type="ARBA" id="ARBA00004651"/>
    </source>
</evidence>
<feature type="transmembrane region" description="Helical" evidence="9">
    <location>
        <begin position="191"/>
        <end position="212"/>
    </location>
</feature>
<keyword evidence="4 9" id="KW-0812">Transmembrane</keyword>
<name>A0A9P1MAY6_9PEZI</name>
<dbReference type="AlphaFoldDB" id="A0A9P1MAY6"/>
<dbReference type="EMBL" id="CALLCH030000010">
    <property type="protein sequence ID" value="CAI4214145.1"/>
    <property type="molecule type" value="Genomic_DNA"/>
</dbReference>
<dbReference type="Pfam" id="PF25539">
    <property type="entry name" value="Bestrophin_2"/>
    <property type="match status" value="1"/>
</dbReference>
<evidence type="ECO:0000256" key="3">
    <source>
        <dbReference type="ARBA" id="ARBA00022475"/>
    </source>
</evidence>
<evidence type="ECO:0000256" key="9">
    <source>
        <dbReference type="SAM" id="Phobius"/>
    </source>
</evidence>
<evidence type="ECO:0000313" key="10">
    <source>
        <dbReference type="EMBL" id="CAI4214145.1"/>
    </source>
</evidence>
<gene>
    <name evidence="10" type="ORF">PPNO1_LOCUS3876</name>
</gene>
<evidence type="ECO:0000256" key="6">
    <source>
        <dbReference type="ARBA" id="ARBA00023065"/>
    </source>
</evidence>
<dbReference type="InterPro" id="IPR044669">
    <property type="entry name" value="YneE/VCCN1/2-like"/>
</dbReference>
<feature type="transmembrane region" description="Helical" evidence="9">
    <location>
        <begin position="44"/>
        <end position="62"/>
    </location>
</feature>
<feature type="non-terminal residue" evidence="10">
    <location>
        <position position="319"/>
    </location>
</feature>
<keyword evidence="3" id="KW-1003">Cell membrane</keyword>
<keyword evidence="11" id="KW-1185">Reference proteome</keyword>
<dbReference type="PANTHER" id="PTHR33281:SF19">
    <property type="entry name" value="VOLTAGE-DEPENDENT ANION CHANNEL-FORMING PROTEIN YNEE"/>
    <property type="match status" value="1"/>
</dbReference>
<protein>
    <submittedName>
        <fullName evidence="10">Uncharacterized protein</fullName>
    </submittedName>
</protein>
<keyword evidence="5 9" id="KW-1133">Transmembrane helix</keyword>
<dbReference type="Proteomes" id="UP000838763">
    <property type="component" value="Unassembled WGS sequence"/>
</dbReference>
<evidence type="ECO:0000313" key="11">
    <source>
        <dbReference type="Proteomes" id="UP000838763"/>
    </source>
</evidence>